<keyword evidence="4" id="KW-0503">Monooxygenase</keyword>
<sequence>MTVTIPLSIAIIGAGLGGLATARTLQQRRIAVTVFELEPSASSRNQGGTLDVHPESGQLALRSNGLWDTIADKIRYEGQDITIADKHGKIWLENKSNHGPREEEEAQAQDQGKKEEASRPAPGFDRPEIDRGVLRQTYLDSLEPGTIRWGVKVTQILPASPTATSGESKHTLVLDNGTHESFDVVVGADGAWSRVRSLLSPAKPLYSGVTMFETHLYHVNRTHPKAALTVGHGSLYALADNKGMGAQRNGDGSIRTYVMLRIPEANVPIFTAASVADNRAYILQQFLDWTDKYTDLVRLGTEMIPRPIYALDPAHQWETVRGITLVGDAAHLMSPFAGEGANLALLDGLELGQALVKVVEEGLDLGTVQEAFEKTMLARSRFAAEISAANIDNFLHVNAPAVTIEAVQKLMAGPPGQ</sequence>
<keyword evidence="2" id="KW-0274">FAD</keyword>
<evidence type="ECO:0000256" key="5">
    <source>
        <dbReference type="SAM" id="MobiDB-lite"/>
    </source>
</evidence>
<reference evidence="7" key="1">
    <citation type="journal article" date="2020" name="Fungal Divers.">
        <title>Resolving the Mortierellaceae phylogeny through synthesis of multi-gene phylogenetics and phylogenomics.</title>
        <authorList>
            <person name="Vandepol N."/>
            <person name="Liber J."/>
            <person name="Desiro A."/>
            <person name="Na H."/>
            <person name="Kennedy M."/>
            <person name="Barry K."/>
            <person name="Grigoriev I.V."/>
            <person name="Miller A.N."/>
            <person name="O'Donnell K."/>
            <person name="Stajich J.E."/>
            <person name="Bonito G."/>
        </authorList>
    </citation>
    <scope>NUCLEOTIDE SEQUENCE</scope>
    <source>
        <strain evidence="7">NVP1</strain>
    </source>
</reference>
<dbReference type="GO" id="GO:0004497">
    <property type="term" value="F:monooxygenase activity"/>
    <property type="evidence" value="ECO:0007669"/>
    <property type="project" value="UniProtKB-KW"/>
</dbReference>
<organism evidence="7 8">
    <name type="scientific">Podila minutissima</name>
    <dbReference type="NCBI Taxonomy" id="64525"/>
    <lineage>
        <taxon>Eukaryota</taxon>
        <taxon>Fungi</taxon>
        <taxon>Fungi incertae sedis</taxon>
        <taxon>Mucoromycota</taxon>
        <taxon>Mortierellomycotina</taxon>
        <taxon>Mortierellomycetes</taxon>
        <taxon>Mortierellales</taxon>
        <taxon>Mortierellaceae</taxon>
        <taxon>Podila</taxon>
    </lineage>
</organism>
<evidence type="ECO:0000313" key="8">
    <source>
        <dbReference type="Proteomes" id="UP000696485"/>
    </source>
</evidence>
<feature type="region of interest" description="Disordered" evidence="5">
    <location>
        <begin position="93"/>
        <end position="130"/>
    </location>
</feature>
<dbReference type="Proteomes" id="UP000696485">
    <property type="component" value="Unassembled WGS sequence"/>
</dbReference>
<evidence type="ECO:0000313" key="7">
    <source>
        <dbReference type="EMBL" id="KAF9331725.1"/>
    </source>
</evidence>
<keyword evidence="8" id="KW-1185">Reference proteome</keyword>
<keyword evidence="1" id="KW-0285">Flavoprotein</keyword>
<dbReference type="PANTHER" id="PTHR46972">
    <property type="entry name" value="MONOOXYGENASE ASQM-RELATED"/>
    <property type="match status" value="1"/>
</dbReference>
<gene>
    <name evidence="7" type="ORF">BG006_005417</name>
</gene>
<dbReference type="PANTHER" id="PTHR46972:SF1">
    <property type="entry name" value="FAD DEPENDENT OXIDOREDUCTASE DOMAIN-CONTAINING PROTEIN"/>
    <property type="match status" value="1"/>
</dbReference>
<dbReference type="InterPro" id="IPR002938">
    <property type="entry name" value="FAD-bd"/>
</dbReference>
<evidence type="ECO:0000256" key="4">
    <source>
        <dbReference type="ARBA" id="ARBA00023033"/>
    </source>
</evidence>
<proteinExistence type="predicted"/>
<evidence type="ECO:0000256" key="2">
    <source>
        <dbReference type="ARBA" id="ARBA00022827"/>
    </source>
</evidence>
<evidence type="ECO:0000256" key="1">
    <source>
        <dbReference type="ARBA" id="ARBA00022630"/>
    </source>
</evidence>
<feature type="domain" description="FAD-binding" evidence="6">
    <location>
        <begin position="9"/>
        <end position="360"/>
    </location>
</feature>
<dbReference type="EMBL" id="JAAAUY010000304">
    <property type="protein sequence ID" value="KAF9331725.1"/>
    <property type="molecule type" value="Genomic_DNA"/>
</dbReference>
<dbReference type="Pfam" id="PF01494">
    <property type="entry name" value="FAD_binding_3"/>
    <property type="match status" value="1"/>
</dbReference>
<keyword evidence="3" id="KW-0560">Oxidoreductase</keyword>
<dbReference type="AlphaFoldDB" id="A0A9P5SJW0"/>
<evidence type="ECO:0000256" key="3">
    <source>
        <dbReference type="ARBA" id="ARBA00023002"/>
    </source>
</evidence>
<dbReference type="GO" id="GO:0071949">
    <property type="term" value="F:FAD binding"/>
    <property type="evidence" value="ECO:0007669"/>
    <property type="project" value="InterPro"/>
</dbReference>
<dbReference type="PRINTS" id="PR00420">
    <property type="entry name" value="RNGMNOXGNASE"/>
</dbReference>
<comment type="caution">
    <text evidence="7">The sequence shown here is derived from an EMBL/GenBank/DDBJ whole genome shotgun (WGS) entry which is preliminary data.</text>
</comment>
<dbReference type="InterPro" id="IPR036188">
    <property type="entry name" value="FAD/NAD-bd_sf"/>
</dbReference>
<protein>
    <recommendedName>
        <fullName evidence="6">FAD-binding domain-containing protein</fullName>
    </recommendedName>
</protein>
<evidence type="ECO:0000259" key="6">
    <source>
        <dbReference type="Pfam" id="PF01494"/>
    </source>
</evidence>
<dbReference type="Gene3D" id="3.50.50.60">
    <property type="entry name" value="FAD/NAD(P)-binding domain"/>
    <property type="match status" value="1"/>
</dbReference>
<accession>A0A9P5SJW0</accession>
<name>A0A9P5SJW0_9FUNG</name>
<dbReference type="SUPFAM" id="SSF51905">
    <property type="entry name" value="FAD/NAD(P)-binding domain"/>
    <property type="match status" value="1"/>
</dbReference>